<feature type="region of interest" description="Disordered" evidence="6">
    <location>
        <begin position="372"/>
        <end position="415"/>
    </location>
</feature>
<dbReference type="InterPro" id="IPR014721">
    <property type="entry name" value="Ribsml_uS5_D2-typ_fold_subgr"/>
</dbReference>
<dbReference type="InterPro" id="IPR032189">
    <property type="entry name" value="Mlh1_C"/>
</dbReference>
<keyword evidence="4" id="KW-0234">DNA repair</keyword>
<dbReference type="InterPro" id="IPR038973">
    <property type="entry name" value="MutL/Mlh/Pms-like"/>
</dbReference>
<dbReference type="NCBIfam" id="TIGR00585">
    <property type="entry name" value="mutl"/>
    <property type="match status" value="1"/>
</dbReference>
<dbReference type="EMBL" id="CP151515">
    <property type="protein sequence ID" value="WZN66329.1"/>
    <property type="molecule type" value="Genomic_DNA"/>
</dbReference>
<reference evidence="8 9" key="1">
    <citation type="submission" date="2024-03" db="EMBL/GenBank/DDBJ databases">
        <title>Complete genome sequence of the green alga Chloropicon roscoffensis RCC1871.</title>
        <authorList>
            <person name="Lemieux C."/>
            <person name="Pombert J.-F."/>
            <person name="Otis C."/>
            <person name="Turmel M."/>
        </authorList>
    </citation>
    <scope>NUCLEOTIDE SEQUENCE [LARGE SCALE GENOMIC DNA]</scope>
    <source>
        <strain evidence="8 9">RCC1871</strain>
    </source>
</reference>
<dbReference type="SUPFAM" id="SSF54211">
    <property type="entry name" value="Ribosomal protein S5 domain 2-like"/>
    <property type="match status" value="1"/>
</dbReference>
<evidence type="ECO:0000313" key="9">
    <source>
        <dbReference type="Proteomes" id="UP001472866"/>
    </source>
</evidence>
<dbReference type="PANTHER" id="PTHR10073:SF12">
    <property type="entry name" value="DNA MISMATCH REPAIR PROTEIN MLH1"/>
    <property type="match status" value="1"/>
</dbReference>
<dbReference type="FunFam" id="3.30.565.10:FF:000003">
    <property type="entry name" value="DNA mismatch repair endonuclease MutL"/>
    <property type="match status" value="1"/>
</dbReference>
<dbReference type="AlphaFoldDB" id="A0AAX4PJ41"/>
<name>A0AAX4PJ41_9CHLO</name>
<keyword evidence="3" id="KW-0227">DNA damage</keyword>
<dbReference type="GO" id="GO:0005524">
    <property type="term" value="F:ATP binding"/>
    <property type="evidence" value="ECO:0007669"/>
    <property type="project" value="InterPro"/>
</dbReference>
<dbReference type="InterPro" id="IPR002099">
    <property type="entry name" value="MutL/Mlh/PMS"/>
</dbReference>
<feature type="compositionally biased region" description="Basic and acidic residues" evidence="6">
    <location>
        <begin position="391"/>
        <end position="415"/>
    </location>
</feature>
<dbReference type="GO" id="GO:0032389">
    <property type="term" value="C:MutLalpha complex"/>
    <property type="evidence" value="ECO:0007669"/>
    <property type="project" value="TreeGrafter"/>
</dbReference>
<keyword evidence="9" id="KW-1185">Reference proteome</keyword>
<feature type="compositionally biased region" description="Polar residues" evidence="6">
    <location>
        <begin position="467"/>
        <end position="480"/>
    </location>
</feature>
<evidence type="ECO:0000256" key="4">
    <source>
        <dbReference type="ARBA" id="ARBA00023204"/>
    </source>
</evidence>
<dbReference type="PANTHER" id="PTHR10073">
    <property type="entry name" value="DNA MISMATCH REPAIR PROTEIN MLH, PMS, MUTL"/>
    <property type="match status" value="1"/>
</dbReference>
<dbReference type="PROSITE" id="PS00058">
    <property type="entry name" value="DNA_MISMATCH_REPAIR_1"/>
    <property type="match status" value="1"/>
</dbReference>
<dbReference type="GO" id="GO:0006298">
    <property type="term" value="P:mismatch repair"/>
    <property type="evidence" value="ECO:0007669"/>
    <property type="project" value="InterPro"/>
</dbReference>
<dbReference type="InterPro" id="IPR020568">
    <property type="entry name" value="Ribosomal_Su5_D2-typ_SF"/>
</dbReference>
<dbReference type="Pfam" id="PF13589">
    <property type="entry name" value="HATPase_c_3"/>
    <property type="match status" value="1"/>
</dbReference>
<dbReference type="InterPro" id="IPR013507">
    <property type="entry name" value="DNA_mismatch_S5_2-like"/>
</dbReference>
<comment type="subcellular location">
    <subcellularLocation>
        <location evidence="1">Nucleus</location>
    </subcellularLocation>
</comment>
<dbReference type="Pfam" id="PF01119">
    <property type="entry name" value="DNA_mis_repair"/>
    <property type="match status" value="1"/>
</dbReference>
<dbReference type="Pfam" id="PF16413">
    <property type="entry name" value="Mlh1_C"/>
    <property type="match status" value="1"/>
</dbReference>
<evidence type="ECO:0000259" key="7">
    <source>
        <dbReference type="SMART" id="SM01340"/>
    </source>
</evidence>
<dbReference type="Proteomes" id="UP001472866">
    <property type="component" value="Chromosome 15"/>
</dbReference>
<dbReference type="CDD" id="cd16926">
    <property type="entry name" value="HATPase_MutL-MLH-PMS-like"/>
    <property type="match status" value="1"/>
</dbReference>
<proteinExistence type="inferred from homology"/>
<keyword evidence="5" id="KW-0539">Nucleus</keyword>
<sequence>MDMAPVVMAAGPRHRRRIVKLEESVVNKIAAGEVVQRPFNALKELLENSIDAGSTKVSVTVRDGGNTMIRVQDDGCGIHEGDLPLLCERHATSKLETFEDLRTVQTLGFRGEALCSVSYVAHLTVTTMREGDAHATRTVFRDSKIEDGPKPCAGLVGTTVTVEDLFYNMPIRRKALRSPSEELAKVIEVVGRYAVYHDGVGVSLKRHGNARPDVSTSASDTKQQKIRMVFGSQVGSNLLEFKASAVPDECDGEGMSFQAKGYASSANYNSGKRTVLVLFINGRLVECSPLKRCLETVYASVLAKGSRPFFYVELTIPHEQVDVNVHPTKKEVNFLHQDDLIERLREAVENAVFTSNDHRTYYKQTTLQVPGAHNSSILGSEDPAGARKRGRQEGDQKDPRGREATTRRDRAGGDYKLVRTDAHEKKLETFFFSQDKADAAAVLGSSLAAGSAETVEEDSSGFKRNQEISLSQAAPSQRQGVSELRRRNAGSDSRGLTSVKELLDECTVDTHHELQQVLRSHVYVGMADERRALLQHKTKLYLVNVRTLSKDMAYQQVLTKFGRLPKLRLEPKLSCRDLLMLQMSREEEEGNWTDEDGCKREAVDLVVDLLVSKSEMLEDYFSLEIDEEGSLCALPMICTRELVPDQRKLPNFLLALGHDTEWESEKACFMGIADAIAELYSSEMTHVPSQRSGACVDEEVEALCLEEERAIQNVVFPLLRSSLRPSARRAMDATVVQVASLEKLYKIFERC</sequence>
<dbReference type="FunFam" id="3.30.230.10:FF:000014">
    <property type="entry name" value="DNA mismatch repair protein Mlh1"/>
    <property type="match status" value="1"/>
</dbReference>
<gene>
    <name evidence="8" type="ORF">HKI87_15g78940</name>
</gene>
<dbReference type="GO" id="GO:0030983">
    <property type="term" value="F:mismatched DNA binding"/>
    <property type="evidence" value="ECO:0007669"/>
    <property type="project" value="InterPro"/>
</dbReference>
<dbReference type="GO" id="GO:0016887">
    <property type="term" value="F:ATP hydrolysis activity"/>
    <property type="evidence" value="ECO:0007669"/>
    <property type="project" value="InterPro"/>
</dbReference>
<evidence type="ECO:0000256" key="5">
    <source>
        <dbReference type="ARBA" id="ARBA00023242"/>
    </source>
</evidence>
<evidence type="ECO:0000313" key="8">
    <source>
        <dbReference type="EMBL" id="WZN66329.1"/>
    </source>
</evidence>
<accession>A0AAX4PJ41</accession>
<organism evidence="8 9">
    <name type="scientific">Chloropicon roscoffensis</name>
    <dbReference type="NCBI Taxonomy" id="1461544"/>
    <lineage>
        <taxon>Eukaryota</taxon>
        <taxon>Viridiplantae</taxon>
        <taxon>Chlorophyta</taxon>
        <taxon>Chloropicophyceae</taxon>
        <taxon>Chloropicales</taxon>
        <taxon>Chloropicaceae</taxon>
        <taxon>Chloropicon</taxon>
    </lineage>
</organism>
<dbReference type="SUPFAM" id="SSF55874">
    <property type="entry name" value="ATPase domain of HSP90 chaperone/DNA topoisomerase II/histidine kinase"/>
    <property type="match status" value="1"/>
</dbReference>
<dbReference type="InterPro" id="IPR036890">
    <property type="entry name" value="HATPase_C_sf"/>
</dbReference>
<comment type="similarity">
    <text evidence="2">Belongs to the DNA mismatch repair MutL/HexB family.</text>
</comment>
<protein>
    <submittedName>
        <fullName evidence="8">DNA mismatch repair protein MLH1</fullName>
    </submittedName>
</protein>
<dbReference type="InterPro" id="IPR014762">
    <property type="entry name" value="DNA_mismatch_repair_CS"/>
</dbReference>
<evidence type="ECO:0000256" key="1">
    <source>
        <dbReference type="ARBA" id="ARBA00004123"/>
    </source>
</evidence>
<dbReference type="Gene3D" id="3.30.230.10">
    <property type="match status" value="1"/>
</dbReference>
<dbReference type="GO" id="GO:0140664">
    <property type="term" value="F:ATP-dependent DNA damage sensor activity"/>
    <property type="evidence" value="ECO:0007669"/>
    <property type="project" value="InterPro"/>
</dbReference>
<evidence type="ECO:0000256" key="3">
    <source>
        <dbReference type="ARBA" id="ARBA00022763"/>
    </source>
</evidence>
<evidence type="ECO:0000256" key="6">
    <source>
        <dbReference type="SAM" id="MobiDB-lite"/>
    </source>
</evidence>
<dbReference type="Gene3D" id="3.30.565.10">
    <property type="entry name" value="Histidine kinase-like ATPase, C-terminal domain"/>
    <property type="match status" value="1"/>
</dbReference>
<dbReference type="SMART" id="SM01340">
    <property type="entry name" value="DNA_mis_repair"/>
    <property type="match status" value="1"/>
</dbReference>
<evidence type="ECO:0000256" key="2">
    <source>
        <dbReference type="ARBA" id="ARBA00006082"/>
    </source>
</evidence>
<feature type="region of interest" description="Disordered" evidence="6">
    <location>
        <begin position="456"/>
        <end position="496"/>
    </location>
</feature>
<feature type="domain" description="DNA mismatch repair protein S5" evidence="7">
    <location>
        <begin position="226"/>
        <end position="353"/>
    </location>
</feature>